<keyword evidence="3" id="KW-1185">Reference proteome</keyword>
<dbReference type="EMBL" id="JANIEX010000131">
    <property type="protein sequence ID" value="KAJ3572712.1"/>
    <property type="molecule type" value="Genomic_DNA"/>
</dbReference>
<feature type="signal peptide" evidence="1">
    <location>
        <begin position="1"/>
        <end position="18"/>
    </location>
</feature>
<dbReference type="AlphaFoldDB" id="A0AAD5YWX2"/>
<accession>A0AAD5YWX2</accession>
<proteinExistence type="predicted"/>
<organism evidence="2 3">
    <name type="scientific">Leucocoprinus birnbaumii</name>
    <dbReference type="NCBI Taxonomy" id="56174"/>
    <lineage>
        <taxon>Eukaryota</taxon>
        <taxon>Fungi</taxon>
        <taxon>Dikarya</taxon>
        <taxon>Basidiomycota</taxon>
        <taxon>Agaricomycotina</taxon>
        <taxon>Agaricomycetes</taxon>
        <taxon>Agaricomycetidae</taxon>
        <taxon>Agaricales</taxon>
        <taxon>Agaricineae</taxon>
        <taxon>Agaricaceae</taxon>
        <taxon>Leucocoprinus</taxon>
    </lineage>
</organism>
<evidence type="ECO:0008006" key="4">
    <source>
        <dbReference type="Google" id="ProtNLM"/>
    </source>
</evidence>
<evidence type="ECO:0000313" key="3">
    <source>
        <dbReference type="Proteomes" id="UP001213000"/>
    </source>
</evidence>
<evidence type="ECO:0000256" key="1">
    <source>
        <dbReference type="SAM" id="SignalP"/>
    </source>
</evidence>
<protein>
    <recommendedName>
        <fullName evidence="4">F-box domain-containing protein</fullName>
    </recommendedName>
</protein>
<gene>
    <name evidence="2" type="ORF">NP233_g2916</name>
</gene>
<evidence type="ECO:0000313" key="2">
    <source>
        <dbReference type="EMBL" id="KAJ3572712.1"/>
    </source>
</evidence>
<sequence length="438" mass="49915">MHVPLATLICATAPFVMTVNMLPQRRSQFDMSAVSSHWRQTALSSPELWISMDITVWRNKVGRAIKIMRAFLARSGRMPLSIGLDMCNMAMKFPQPVAEEVLHILSGCSPRLRELHLIDPPEGWINVFTPSYTILRSLSVVRRSRDIISDELDSLDVLPCSRLALSWVSGQVKLRWTAITVLRLAFLSADLSLKILRSCVNLTEFRSKAHTYHEGQLAHPPPAAPFILPYIRIFEWPLLSIASAVDSALLRFIRMPVLDTLVWHEAVDSRHYEVFGPWDDPRVTFFDHLPATLSALHLDNHGAPHGLSYPVLRFLRRELRIETFSIRSTLTIAIENLCRVLTREMLEGAETVLPNLRRMYICLDLRPGRGPGPDPSSLLRMLESRLSVTGPGTTILPSIHLELKGKSRHLAWILELEERAREIIQHGLEFHYDIDHFF</sequence>
<dbReference type="Proteomes" id="UP001213000">
    <property type="component" value="Unassembled WGS sequence"/>
</dbReference>
<feature type="chain" id="PRO_5042177030" description="F-box domain-containing protein" evidence="1">
    <location>
        <begin position="19"/>
        <end position="438"/>
    </location>
</feature>
<comment type="caution">
    <text evidence="2">The sequence shown here is derived from an EMBL/GenBank/DDBJ whole genome shotgun (WGS) entry which is preliminary data.</text>
</comment>
<keyword evidence="1" id="KW-0732">Signal</keyword>
<reference evidence="2" key="1">
    <citation type="submission" date="2022-07" db="EMBL/GenBank/DDBJ databases">
        <title>Genome Sequence of Leucocoprinus birnbaumii.</title>
        <authorList>
            <person name="Buettner E."/>
        </authorList>
    </citation>
    <scope>NUCLEOTIDE SEQUENCE</scope>
    <source>
        <strain evidence="2">VT141</strain>
    </source>
</reference>
<name>A0AAD5YWX2_9AGAR</name>